<organism evidence="1">
    <name type="scientific">Siphoviridae sp. ctfYP22</name>
    <dbReference type="NCBI Taxonomy" id="2827584"/>
    <lineage>
        <taxon>Viruses</taxon>
        <taxon>Duplodnaviria</taxon>
        <taxon>Heunggongvirae</taxon>
        <taxon>Uroviricota</taxon>
        <taxon>Caudoviricetes</taxon>
    </lineage>
</organism>
<accession>A0A8S5LIZ5</accession>
<sequence length="161" mass="18016">MPDVVSLNGFPEVEAFIGRLKEAPSPESLREPFFRAAEVYQQDVRTTLPPLYKQPNRNGHVPRGNLIRGLRRRMPRRGRGGRVSVSVGFLYVNGATAMGQESQAANHAHLIDKGTADRYTRSGKFRGRVLPTLFWTHAKQRSTPRAQRILLAGVTKVLTNV</sequence>
<name>A0A8S5LIZ5_9CAUD</name>
<reference evidence="1" key="1">
    <citation type="journal article" date="2021" name="Proc. Natl. Acad. Sci. U.S.A.">
        <title>A Catalog of Tens of Thousands of Viruses from Human Metagenomes Reveals Hidden Associations with Chronic Diseases.</title>
        <authorList>
            <person name="Tisza M.J."/>
            <person name="Buck C.B."/>
        </authorList>
    </citation>
    <scope>NUCLEOTIDE SEQUENCE</scope>
    <source>
        <strain evidence="1">CtfYP22</strain>
    </source>
</reference>
<proteinExistence type="predicted"/>
<evidence type="ECO:0000313" key="1">
    <source>
        <dbReference type="EMBL" id="DAD69816.1"/>
    </source>
</evidence>
<protein>
    <submittedName>
        <fullName evidence="1">Uncharacterized protein</fullName>
    </submittedName>
</protein>
<dbReference type="EMBL" id="BK015856">
    <property type="protein sequence ID" value="DAD69816.1"/>
    <property type="molecule type" value="Genomic_DNA"/>
</dbReference>